<dbReference type="PANTHER" id="PTHR35190">
    <property type="entry name" value="PROTEIN DCD1B"/>
    <property type="match status" value="1"/>
</dbReference>
<dbReference type="InterPro" id="IPR005079">
    <property type="entry name" value="Peptidase_C45_hydrolase"/>
</dbReference>
<organism evidence="4 5">
    <name type="scientific">Haliangium ochraceum (strain DSM 14365 / JCM 11303 / SMP-2)</name>
    <dbReference type="NCBI Taxonomy" id="502025"/>
    <lineage>
        <taxon>Bacteria</taxon>
        <taxon>Pseudomonadati</taxon>
        <taxon>Myxococcota</taxon>
        <taxon>Polyangia</taxon>
        <taxon>Haliangiales</taxon>
        <taxon>Kofleriaceae</taxon>
        <taxon>Haliangium</taxon>
    </lineage>
</organism>
<keyword evidence="4" id="KW-0808">Transferase</keyword>
<feature type="domain" description="Peptidase C45 hydrolase" evidence="3">
    <location>
        <begin position="268"/>
        <end position="427"/>
    </location>
</feature>
<keyword evidence="2" id="KW-1133">Transmembrane helix</keyword>
<dbReference type="EMBL" id="CP001804">
    <property type="protein sequence ID" value="ACY15975.1"/>
    <property type="molecule type" value="Genomic_DNA"/>
</dbReference>
<protein>
    <submittedName>
        <fullName evidence="4">Peptidase C45 acyl-coenzyme A:6-aminopenicillanic acid acyl-transferase</fullName>
    </submittedName>
</protein>
<evidence type="ECO:0000313" key="4">
    <source>
        <dbReference type="EMBL" id="ACY15975.1"/>
    </source>
</evidence>
<sequence length="589" mass="61737">MTDLVVGGGRRHHHSQRNRLRSVAIAVGLGLVSLLVVALMFDRMVSFVEPATEVPDLALEVEGDLRAGEAPRLVYGDSSLSRVGSLAVLRLRGEPAALGTAHGRLLGRQLGQQQAALAPLLDAAVRSAGFFGRMTHSWRLRWHYRELDDGIPGHQLVEMAHLIAAAKAQGGAADDDDAPPDAGALSLPEYEAFVRAQAALDAGAAAPWSSGANFRALTRATSAVAAVRDPGGDRMLVTRSLSLPGAADGGDAAAAAPVVFFVRPPGVIPFASVGWPGLVGVLTGVNAEGIAVFVHPAYAAAEDSVAAAQPAALLARDILENTRTLDEALAVFEHAETLGALSFLLVDGRARRFAVVERSRGRTAVRKGEGGVVTDVFTSDAFADDPENDRARRVRPADMRARRAAALLAKRPSGPEDMLALLRDQRDSGGRPLPLGHRGALRDPSAVHAVLLDVSTMVLWVADGPDPAAQFRAFDLRHELGGGPPAPPPDLPAMSGAGPHESDRVRAARAHLRAARYHAAHDAAALAREQAARALALTPDLPEALLLAGDLARASGDSDAAKRFFGRSLEVGLDDPGAEEEIRALLGTP</sequence>
<dbReference type="InterPro" id="IPR047803">
    <property type="entry name" value="DCD1A/B-like"/>
</dbReference>
<keyword evidence="2" id="KW-0812">Transmembrane</keyword>
<proteinExistence type="predicted"/>
<dbReference type="Gene3D" id="3.60.60.10">
    <property type="entry name" value="Penicillin V Acylase, Chain A"/>
    <property type="match status" value="1"/>
</dbReference>
<dbReference type="RefSeq" id="WP_012828574.1">
    <property type="nucleotide sequence ID" value="NC_013440.1"/>
</dbReference>
<dbReference type="OrthoDB" id="5480874at2"/>
<dbReference type="KEGG" id="hoh:Hoch_3473"/>
<dbReference type="Pfam" id="PF03417">
    <property type="entry name" value="AAT"/>
    <property type="match status" value="1"/>
</dbReference>
<dbReference type="Proteomes" id="UP000001880">
    <property type="component" value="Chromosome"/>
</dbReference>
<dbReference type="Gene3D" id="1.25.40.10">
    <property type="entry name" value="Tetratricopeptide repeat domain"/>
    <property type="match status" value="1"/>
</dbReference>
<dbReference type="InterPro" id="IPR011990">
    <property type="entry name" value="TPR-like_helical_dom_sf"/>
</dbReference>
<reference evidence="4 5" key="1">
    <citation type="journal article" date="2010" name="Stand. Genomic Sci.">
        <title>Complete genome sequence of Haliangium ochraceum type strain (SMP-2).</title>
        <authorList>
            <consortium name="US DOE Joint Genome Institute (JGI-PGF)"/>
            <person name="Ivanova N."/>
            <person name="Daum C."/>
            <person name="Lang E."/>
            <person name="Abt B."/>
            <person name="Kopitz M."/>
            <person name="Saunders E."/>
            <person name="Lapidus A."/>
            <person name="Lucas S."/>
            <person name="Glavina Del Rio T."/>
            <person name="Nolan M."/>
            <person name="Tice H."/>
            <person name="Copeland A."/>
            <person name="Cheng J.F."/>
            <person name="Chen F."/>
            <person name="Bruce D."/>
            <person name="Goodwin L."/>
            <person name="Pitluck S."/>
            <person name="Mavromatis K."/>
            <person name="Pati A."/>
            <person name="Mikhailova N."/>
            <person name="Chen A."/>
            <person name="Palaniappan K."/>
            <person name="Land M."/>
            <person name="Hauser L."/>
            <person name="Chang Y.J."/>
            <person name="Jeffries C.D."/>
            <person name="Detter J.C."/>
            <person name="Brettin T."/>
            <person name="Rohde M."/>
            <person name="Goker M."/>
            <person name="Bristow J."/>
            <person name="Markowitz V."/>
            <person name="Eisen J.A."/>
            <person name="Hugenholtz P."/>
            <person name="Kyrpides N.C."/>
            <person name="Klenk H.P."/>
        </authorList>
    </citation>
    <scope>NUCLEOTIDE SEQUENCE [LARGE SCALE GENOMIC DNA]</scope>
    <source>
        <strain evidence="5">DSM 14365 / CIP 107738 / JCM 11303 / AJ 13395 / SMP-2</strain>
    </source>
</reference>
<feature type="transmembrane region" description="Helical" evidence="2">
    <location>
        <begin position="20"/>
        <end position="41"/>
    </location>
</feature>
<feature type="region of interest" description="Disordered" evidence="1">
    <location>
        <begin position="479"/>
        <end position="500"/>
    </location>
</feature>
<accession>D0LW43</accession>
<dbReference type="PANTHER" id="PTHR35190:SF2">
    <property type="entry name" value="PROTEIN DCD1B"/>
    <property type="match status" value="1"/>
</dbReference>
<name>D0LW43_HALO1</name>
<evidence type="ECO:0000313" key="5">
    <source>
        <dbReference type="Proteomes" id="UP000001880"/>
    </source>
</evidence>
<evidence type="ECO:0000256" key="1">
    <source>
        <dbReference type="SAM" id="MobiDB-lite"/>
    </source>
</evidence>
<gene>
    <name evidence="4" type="ordered locus">Hoch_3473</name>
</gene>
<keyword evidence="2" id="KW-0472">Membrane</keyword>
<dbReference type="eggNOG" id="COG3049">
    <property type="taxonomic scope" value="Bacteria"/>
</dbReference>
<evidence type="ECO:0000256" key="2">
    <source>
        <dbReference type="SAM" id="Phobius"/>
    </source>
</evidence>
<evidence type="ECO:0000259" key="3">
    <source>
        <dbReference type="Pfam" id="PF03417"/>
    </source>
</evidence>
<dbReference type="HOGENOM" id="CLU_462927_0_0_7"/>
<keyword evidence="5" id="KW-1185">Reference proteome</keyword>
<dbReference type="AlphaFoldDB" id="D0LW43"/>
<dbReference type="STRING" id="502025.Hoch_3473"/>
<dbReference type="GO" id="GO:0016740">
    <property type="term" value="F:transferase activity"/>
    <property type="evidence" value="ECO:0007669"/>
    <property type="project" value="UniProtKB-KW"/>
</dbReference>